<feature type="region of interest" description="Disordered" evidence="20">
    <location>
        <begin position="336"/>
        <end position="366"/>
    </location>
</feature>
<reference evidence="24" key="3">
    <citation type="submission" date="2025-09" db="UniProtKB">
        <authorList>
            <consortium name="Ensembl"/>
        </authorList>
    </citation>
    <scope>IDENTIFICATION</scope>
</reference>
<keyword evidence="13 19" id="KW-0539">Nucleus</keyword>
<dbReference type="InterPro" id="IPR008967">
    <property type="entry name" value="p53-like_TF_DNA-bd_sf"/>
</dbReference>
<feature type="site" description="Interaction with DNA" evidence="17">
    <location>
        <position position="105"/>
    </location>
</feature>
<dbReference type="GO" id="GO:0046872">
    <property type="term" value="F:metal ion binding"/>
    <property type="evidence" value="ECO:0007669"/>
    <property type="project" value="UniProtKB-KW"/>
</dbReference>
<name>A0A096MBY3_POEFO</name>
<evidence type="ECO:0000256" key="10">
    <source>
        <dbReference type="ARBA" id="ARBA00023125"/>
    </source>
</evidence>
<keyword evidence="6 19" id="KW-0053">Apoptosis</keyword>
<keyword evidence="9 19" id="KW-0805">Transcription regulation</keyword>
<comment type="subunit">
    <text evidence="2 19">Binds DNA as a homotetramer.</text>
</comment>
<evidence type="ECO:0000256" key="4">
    <source>
        <dbReference type="ARBA" id="ARBA00022490"/>
    </source>
</evidence>
<dbReference type="PROSITE" id="PS00348">
    <property type="entry name" value="P53"/>
    <property type="match status" value="1"/>
</dbReference>
<feature type="compositionally biased region" description="Basic and acidic residues" evidence="20">
    <location>
        <begin position="266"/>
        <end position="275"/>
    </location>
</feature>
<evidence type="ECO:0000256" key="12">
    <source>
        <dbReference type="ARBA" id="ARBA00023163"/>
    </source>
</evidence>
<feature type="binding site" evidence="16">
    <location>
        <position position="164"/>
    </location>
    <ligand>
        <name>Zn(2+)</name>
        <dbReference type="ChEBI" id="CHEBI:29105"/>
    </ligand>
</feature>
<dbReference type="InterPro" id="IPR012346">
    <property type="entry name" value="p53/RUNT-type_TF_DNA-bd_sf"/>
</dbReference>
<evidence type="ECO:0000256" key="19">
    <source>
        <dbReference type="RuleBase" id="RU003304"/>
    </source>
</evidence>
<evidence type="ECO:0000256" key="2">
    <source>
        <dbReference type="ARBA" id="ARBA00011393"/>
    </source>
</evidence>
<evidence type="ECO:0000256" key="18">
    <source>
        <dbReference type="PIRSR" id="PIRSR602117-3"/>
    </source>
</evidence>
<evidence type="ECO:0000256" key="6">
    <source>
        <dbReference type="ARBA" id="ARBA00022703"/>
    </source>
</evidence>
<keyword evidence="8 16" id="KW-0862">Zinc</keyword>
<dbReference type="GO" id="GO:0005634">
    <property type="term" value="C:nucleus"/>
    <property type="evidence" value="ECO:0007669"/>
    <property type="project" value="UniProtKB-SubCell"/>
</dbReference>
<evidence type="ECO:0000256" key="5">
    <source>
        <dbReference type="ARBA" id="ARBA00022553"/>
    </source>
</evidence>
<dbReference type="Proteomes" id="UP000028760">
    <property type="component" value="Unassembled WGS sequence"/>
</dbReference>
<feature type="domain" description="p53 DNA-binding" evidence="21">
    <location>
        <begin position="87"/>
        <end position="270"/>
    </location>
</feature>
<keyword evidence="25" id="KW-1185">Reference proteome</keyword>
<keyword evidence="7 16" id="KW-0479">Metal-binding</keyword>
<evidence type="ECO:0000256" key="15">
    <source>
        <dbReference type="ARBA" id="ARBA00045328"/>
    </source>
</evidence>
<keyword evidence="4 19" id="KW-0963">Cytoplasm</keyword>
<evidence type="ECO:0000256" key="17">
    <source>
        <dbReference type="PIRSR" id="PIRSR602117-2"/>
    </source>
</evidence>
<evidence type="ECO:0000259" key="22">
    <source>
        <dbReference type="Pfam" id="PF07710"/>
    </source>
</evidence>
<dbReference type="InterPro" id="IPR002117">
    <property type="entry name" value="p53_tumour_suppressor"/>
</dbReference>
<dbReference type="Pfam" id="PF07710">
    <property type="entry name" value="P53_tetramer"/>
    <property type="match status" value="1"/>
</dbReference>
<keyword evidence="14 19" id="KW-0131">Cell cycle</keyword>
<dbReference type="GeneTree" id="ENSGT00950000183153"/>
<comment type="subcellular location">
    <subcellularLocation>
        <location evidence="19">Cytoplasm</location>
    </subcellularLocation>
    <subcellularLocation>
        <location evidence="19">Nucleus</location>
    </subcellularLocation>
</comment>
<dbReference type="EMBL" id="AYCK01004356">
    <property type="status" value="NOT_ANNOTATED_CDS"/>
    <property type="molecule type" value="Genomic_DNA"/>
</dbReference>
<reference evidence="24" key="2">
    <citation type="submission" date="2025-08" db="UniProtKB">
        <authorList>
            <consortium name="Ensembl"/>
        </authorList>
    </citation>
    <scope>IDENTIFICATION</scope>
</reference>
<feature type="binding site" evidence="16">
    <location>
        <position position="224"/>
    </location>
    <ligand>
        <name>Zn(2+)</name>
        <dbReference type="ChEBI" id="CHEBI:29105"/>
    </ligand>
</feature>
<dbReference type="InterPro" id="IPR010991">
    <property type="entry name" value="p53_tetrameristn"/>
</dbReference>
<dbReference type="InterPro" id="IPR011615">
    <property type="entry name" value="p53_DNA-bd"/>
</dbReference>
<dbReference type="GO" id="GO:0006915">
    <property type="term" value="P:apoptotic process"/>
    <property type="evidence" value="ECO:0007669"/>
    <property type="project" value="UniProtKB-KW"/>
</dbReference>
<dbReference type="Gene3D" id="4.10.170.10">
    <property type="entry name" value="p53-like tetramerisation domain"/>
    <property type="match status" value="1"/>
</dbReference>
<dbReference type="InterPro" id="IPR057064">
    <property type="entry name" value="P53_central_site"/>
</dbReference>
<feature type="domain" description="p53 tetramerisation" evidence="22">
    <location>
        <begin position="296"/>
        <end position="335"/>
    </location>
</feature>
<dbReference type="CDD" id="cd08367">
    <property type="entry name" value="P53"/>
    <property type="match status" value="1"/>
</dbReference>
<dbReference type="OMA" id="PILTIMT"/>
<dbReference type="Pfam" id="PF00870">
    <property type="entry name" value="P53"/>
    <property type="match status" value="1"/>
</dbReference>
<reference evidence="25" key="1">
    <citation type="submission" date="2013-10" db="EMBL/GenBank/DDBJ databases">
        <authorList>
            <person name="Schartl M."/>
            <person name="Warren W."/>
        </authorList>
    </citation>
    <scope>NUCLEOTIDE SEQUENCE [LARGE SCALE GENOMIC DNA]</scope>
    <source>
        <strain evidence="25">female</strain>
    </source>
</reference>
<evidence type="ECO:0000313" key="25">
    <source>
        <dbReference type="Proteomes" id="UP000028760"/>
    </source>
</evidence>
<comment type="similarity">
    <text evidence="1 19">Belongs to the p53 family.</text>
</comment>
<evidence type="ECO:0000256" key="14">
    <source>
        <dbReference type="ARBA" id="ARBA00023306"/>
    </source>
</evidence>
<dbReference type="PANTHER" id="PTHR11447:SF6">
    <property type="entry name" value="CELLULAR TUMOR ANTIGEN P53"/>
    <property type="match status" value="1"/>
</dbReference>
<evidence type="ECO:0000313" key="24">
    <source>
        <dbReference type="Ensembl" id="ENSPFOP00000028924.1"/>
    </source>
</evidence>
<dbReference type="PRINTS" id="PR00386">
    <property type="entry name" value="P53SUPPRESSR"/>
</dbReference>
<sequence length="366" mass="40692">KGSMETNFPLPLSQDTFHELWNTVVLSTENESLATGDGLLVSIRTFLCGNSVLHFGDLNMDFWENGELPQQETKNVPAAPMVPAISNYAGELDFALHFNDSGTAKSVTSTFSEKLTKLFCQLAKTTPIGILVKVEPPQGAVIRATAVYKKTEHVAEVVKRCPHHQSEDTSDNKSHLIRVEGSQLAQYFEDPNTKRQSVTVPYERPQRGSEMTTILLSFMCNSSCMGGMNRRPILTILTLETPEGEVLGRRCFEVRVCACPGRDRKTEEENLEKNGTKQTKKRKSAPAPDTSTAKKSKSVSSGEDEDKELYTLQIRGRERFLMFKKLNDGLELMEKMGLKMTKPKKKQEVPAPSSGKRLLKGGSDSD</sequence>
<dbReference type="InterPro" id="IPR036674">
    <property type="entry name" value="p53_tetramer_sf"/>
</dbReference>
<keyword evidence="12 19" id="KW-0804">Transcription</keyword>
<comment type="function">
    <text evidence="15 19">Multifunctional transcription factor that induces cell cycle arrest, DNA repair or apoptosis upon binding to its target DNA sequence. Acts as a tumor suppressor in many tumor types; induces growth arrest or apoptosis depending on the physiological circumstances and cell type. Negatively regulates cell division by controlling expression of a set of genes required for this process. One of the activated genes is an inhibitor of cyclin-dependent kinases. Apoptosis induction seems to be mediated either by stimulation of BAX and FAS antigen expression, or by repression of Bcl-2 expression.</text>
</comment>
<evidence type="ECO:0000256" key="11">
    <source>
        <dbReference type="ARBA" id="ARBA00023159"/>
    </source>
</evidence>
<dbReference type="Ensembl" id="ENSPFOT00000024264.1">
    <property type="protein sequence ID" value="ENSPFOP00000028924.1"/>
    <property type="gene ID" value="ENSPFOG00000007470.2"/>
</dbReference>
<dbReference type="AlphaFoldDB" id="A0A096MBY3"/>
<evidence type="ECO:0000256" key="20">
    <source>
        <dbReference type="SAM" id="MobiDB-lite"/>
    </source>
</evidence>
<feature type="domain" description="p53 transactivation" evidence="23">
    <location>
        <begin position="4"/>
        <end position="28"/>
    </location>
</feature>
<dbReference type="Gene3D" id="2.60.40.720">
    <property type="match status" value="1"/>
</dbReference>
<dbReference type="GO" id="GO:0051262">
    <property type="term" value="P:protein tetramerization"/>
    <property type="evidence" value="ECO:0007669"/>
    <property type="project" value="InterPro"/>
</dbReference>
<dbReference type="SUPFAM" id="SSF47719">
    <property type="entry name" value="p53 tetramerization domain"/>
    <property type="match status" value="1"/>
</dbReference>
<feature type="binding site" evidence="16">
    <location>
        <position position="220"/>
    </location>
    <ligand>
        <name>Zn(2+)</name>
        <dbReference type="ChEBI" id="CHEBI:29105"/>
    </ligand>
</feature>
<dbReference type="GO" id="GO:0005737">
    <property type="term" value="C:cytoplasm"/>
    <property type="evidence" value="ECO:0007669"/>
    <property type="project" value="UniProtKB-SubCell"/>
</dbReference>
<feature type="region of interest" description="Disordered" evidence="20">
    <location>
        <begin position="266"/>
        <end position="306"/>
    </location>
</feature>
<evidence type="ECO:0000256" key="8">
    <source>
        <dbReference type="ARBA" id="ARBA00022833"/>
    </source>
</evidence>
<accession>A0A096MBY3</accession>
<keyword evidence="11 19" id="KW-0010">Activator</keyword>
<evidence type="ECO:0000259" key="23">
    <source>
        <dbReference type="Pfam" id="PF08563"/>
    </source>
</evidence>
<comment type="cofactor">
    <cofactor evidence="16 19">
        <name>Zn(2+)</name>
        <dbReference type="ChEBI" id="CHEBI:29105"/>
    </cofactor>
    <text evidence="16 19">Binds 1 zinc ion per subunit.</text>
</comment>
<dbReference type="SUPFAM" id="SSF49417">
    <property type="entry name" value="p53-like transcription factors"/>
    <property type="match status" value="1"/>
</dbReference>
<evidence type="ECO:0000256" key="9">
    <source>
        <dbReference type="ARBA" id="ARBA00023015"/>
    </source>
</evidence>
<proteinExistence type="inferred from homology"/>
<evidence type="ECO:0000256" key="7">
    <source>
        <dbReference type="ARBA" id="ARBA00022723"/>
    </source>
</evidence>
<keyword evidence="10 19" id="KW-0238">DNA-binding</keyword>
<evidence type="ECO:0000259" key="21">
    <source>
        <dbReference type="Pfam" id="PF00870"/>
    </source>
</evidence>
<dbReference type="InterPro" id="IPR013872">
    <property type="entry name" value="p53_transactivation_domain"/>
</dbReference>
<dbReference type="GO" id="GO:0000981">
    <property type="term" value="F:DNA-binding transcription factor activity, RNA polymerase II-specific"/>
    <property type="evidence" value="ECO:0007669"/>
    <property type="project" value="TreeGrafter"/>
</dbReference>
<feature type="binding site" evidence="16">
    <location>
        <position position="161"/>
    </location>
    <ligand>
        <name>Zn(2+)</name>
        <dbReference type="ChEBI" id="CHEBI:29105"/>
    </ligand>
</feature>
<dbReference type="PANTHER" id="PTHR11447">
    <property type="entry name" value="CELLULAR TUMOR ANTIGEN P53"/>
    <property type="match status" value="1"/>
</dbReference>
<dbReference type="Pfam" id="PF08563">
    <property type="entry name" value="P53_TAD"/>
    <property type="match status" value="1"/>
</dbReference>
<organism evidence="24 25">
    <name type="scientific">Poecilia formosa</name>
    <name type="common">Amazon molly</name>
    <name type="synonym">Limia formosa</name>
    <dbReference type="NCBI Taxonomy" id="48698"/>
    <lineage>
        <taxon>Eukaryota</taxon>
        <taxon>Metazoa</taxon>
        <taxon>Chordata</taxon>
        <taxon>Craniata</taxon>
        <taxon>Vertebrata</taxon>
        <taxon>Euteleostomi</taxon>
        <taxon>Actinopterygii</taxon>
        <taxon>Neopterygii</taxon>
        <taxon>Teleostei</taxon>
        <taxon>Neoteleostei</taxon>
        <taxon>Acanthomorphata</taxon>
        <taxon>Ovalentaria</taxon>
        <taxon>Atherinomorphae</taxon>
        <taxon>Cyprinodontiformes</taxon>
        <taxon>Poeciliidae</taxon>
        <taxon>Poeciliinae</taxon>
        <taxon>Poecilia</taxon>
    </lineage>
</organism>
<evidence type="ECO:0000256" key="16">
    <source>
        <dbReference type="PIRSR" id="PIRSR602117-1"/>
    </source>
</evidence>
<keyword evidence="5" id="KW-0597">Phosphoprotein</keyword>
<protein>
    <recommendedName>
        <fullName evidence="3 19">Cellular tumor antigen p53</fullName>
    </recommendedName>
</protein>
<evidence type="ECO:0000256" key="3">
    <source>
        <dbReference type="ARBA" id="ARBA00017135"/>
    </source>
</evidence>
<dbReference type="GO" id="GO:0000978">
    <property type="term" value="F:RNA polymerase II cis-regulatory region sequence-specific DNA binding"/>
    <property type="evidence" value="ECO:0007669"/>
    <property type="project" value="TreeGrafter"/>
</dbReference>
<evidence type="ECO:0000256" key="13">
    <source>
        <dbReference type="ARBA" id="ARBA00023242"/>
    </source>
</evidence>
<evidence type="ECO:0000256" key="1">
    <source>
        <dbReference type="ARBA" id="ARBA00006167"/>
    </source>
</evidence>
<feature type="cross-link" description="Glycyl lysine isopeptide (Lys-Gly) (interchain with G-Cter in ubiquitin)" evidence="18">
    <location>
        <position position="273"/>
    </location>
</feature>